<dbReference type="AlphaFoldDB" id="L1LF13"/>
<accession>L1LF13</accession>
<dbReference type="GO" id="GO:0046872">
    <property type="term" value="F:metal ion binding"/>
    <property type="evidence" value="ECO:0007669"/>
    <property type="project" value="InterPro"/>
</dbReference>
<keyword evidence="2" id="KW-1185">Reference proteome</keyword>
<evidence type="ECO:0008006" key="3">
    <source>
        <dbReference type="Google" id="ProtNLM"/>
    </source>
</evidence>
<reference evidence="1 2" key="1">
    <citation type="journal article" date="2012" name="BMC Genomics">
        <title>Comparative genomic analysis and phylogenetic position of Theileria equi.</title>
        <authorList>
            <person name="Kappmeyer L.S."/>
            <person name="Thiagarajan M."/>
            <person name="Herndon D.R."/>
            <person name="Ramsay J.D."/>
            <person name="Caler E."/>
            <person name="Djikeng A."/>
            <person name="Gillespie J.J."/>
            <person name="Lau A.O."/>
            <person name="Roalson E.H."/>
            <person name="Silva J.C."/>
            <person name="Silva M.G."/>
            <person name="Suarez C.E."/>
            <person name="Ueti M.W."/>
            <person name="Nene V.M."/>
            <person name="Mealey R.H."/>
            <person name="Knowles D.P."/>
            <person name="Brayton K.A."/>
        </authorList>
    </citation>
    <scope>NUCLEOTIDE SEQUENCE [LARGE SCALE GENOMIC DNA]</scope>
    <source>
        <strain evidence="1 2">WA</strain>
    </source>
</reference>
<dbReference type="STRING" id="1537102.L1LF13"/>
<dbReference type="GeneID" id="15807480"/>
<dbReference type="Proteomes" id="UP000031512">
    <property type="component" value="Unassembled WGS sequence"/>
</dbReference>
<dbReference type="RefSeq" id="XP_004833484.1">
    <property type="nucleotide sequence ID" value="XM_004833427.1"/>
</dbReference>
<dbReference type="KEGG" id="beq:BEWA_040700"/>
<dbReference type="eggNOG" id="ENOG502S9ZH">
    <property type="taxonomic scope" value="Eukaryota"/>
</dbReference>
<dbReference type="InterPro" id="IPR036855">
    <property type="entry name" value="Znf_CCCH_sf"/>
</dbReference>
<sequence>MNDSIPVTRTFDPSKPNPFISNKFKRRCPIAYFYMPIECSLARSCNNGFCPLSHTKLEVIFHPILHKTKRCSMALMNVCNFSQRCAFYHSQSDKMGAQLSWLVWQKKWEVWENNFDSILANYNIGEDIRKKLHVMITPRFNSQNPPGKVVCDDNDCIFDIEKQLNALLDSCDTPDTIASQPTTDLSSGLSPSSKFISSFSQMYNFESHYE</sequence>
<name>L1LF13_THEEQ</name>
<evidence type="ECO:0000313" key="2">
    <source>
        <dbReference type="Proteomes" id="UP000031512"/>
    </source>
</evidence>
<organism evidence="1 2">
    <name type="scientific">Theileria equi strain WA</name>
    <dbReference type="NCBI Taxonomy" id="1537102"/>
    <lineage>
        <taxon>Eukaryota</taxon>
        <taxon>Sar</taxon>
        <taxon>Alveolata</taxon>
        <taxon>Apicomplexa</taxon>
        <taxon>Aconoidasida</taxon>
        <taxon>Piroplasmida</taxon>
        <taxon>Theileriidae</taxon>
        <taxon>Theileria</taxon>
    </lineage>
</organism>
<proteinExistence type="predicted"/>
<dbReference type="OrthoDB" id="514276at2759"/>
<dbReference type="EMBL" id="ACOU01000002">
    <property type="protein sequence ID" value="EKX74032.1"/>
    <property type="molecule type" value="Genomic_DNA"/>
</dbReference>
<comment type="caution">
    <text evidence="1">The sequence shown here is derived from an EMBL/GenBank/DDBJ whole genome shotgun (WGS) entry which is preliminary data.</text>
</comment>
<gene>
    <name evidence="1" type="ORF">BEWA_040700</name>
</gene>
<dbReference type="SUPFAM" id="SSF90229">
    <property type="entry name" value="CCCH zinc finger"/>
    <property type="match status" value="1"/>
</dbReference>
<evidence type="ECO:0000313" key="1">
    <source>
        <dbReference type="EMBL" id="EKX74032.1"/>
    </source>
</evidence>
<dbReference type="VEuPathDB" id="PiroplasmaDB:BEWA_040700"/>
<protein>
    <recommendedName>
        <fullName evidence="3">C3H1-type domain-containing protein</fullName>
    </recommendedName>
</protein>